<reference evidence="2" key="1">
    <citation type="journal article" date="2015" name="PLoS Genet.">
        <title>The dynamic genome and transcriptome of the human fungal pathogen Blastomyces and close relative Emmonsia.</title>
        <authorList>
            <person name="Munoz J.F."/>
            <person name="Gauthier G.M."/>
            <person name="Desjardins C.A."/>
            <person name="Gallo J.E."/>
            <person name="Holder J."/>
            <person name="Sullivan T.D."/>
            <person name="Marty A.J."/>
            <person name="Carmen J.C."/>
            <person name="Chen Z."/>
            <person name="Ding L."/>
            <person name="Gujja S."/>
            <person name="Magrini V."/>
            <person name="Misas E."/>
            <person name="Mitreva M."/>
            <person name="Priest M."/>
            <person name="Saif S."/>
            <person name="Whiston E.A."/>
            <person name="Young S."/>
            <person name="Zeng Q."/>
            <person name="Goldman W.E."/>
            <person name="Mardis E.R."/>
            <person name="Taylor J.W."/>
            <person name="McEwen J.G."/>
            <person name="Clay O.K."/>
            <person name="Klein B.S."/>
            <person name="Cuomo C.A."/>
        </authorList>
    </citation>
    <scope>NUCLEOTIDE SEQUENCE [LARGE SCALE GENOMIC DNA]</scope>
    <source>
        <strain evidence="2">SLH14081</strain>
    </source>
</reference>
<dbReference type="VEuPathDB" id="FungiDB:BDBG_07035"/>
<proteinExistence type="predicted"/>
<evidence type="ECO:0000313" key="1">
    <source>
        <dbReference type="EMBL" id="OAT11583.1"/>
    </source>
</evidence>
<dbReference type="AlphaFoldDB" id="A0A179UUW3"/>
<dbReference type="EMBL" id="GG657464">
    <property type="protein sequence ID" value="OAT11583.1"/>
    <property type="molecule type" value="Genomic_DNA"/>
</dbReference>
<organism evidence="1 2">
    <name type="scientific">Blastomyces gilchristii (strain SLH14081)</name>
    <name type="common">Blastomyces dermatitidis</name>
    <dbReference type="NCBI Taxonomy" id="559298"/>
    <lineage>
        <taxon>Eukaryota</taxon>
        <taxon>Fungi</taxon>
        <taxon>Dikarya</taxon>
        <taxon>Ascomycota</taxon>
        <taxon>Pezizomycotina</taxon>
        <taxon>Eurotiomycetes</taxon>
        <taxon>Eurotiomycetidae</taxon>
        <taxon>Onygenales</taxon>
        <taxon>Ajellomycetaceae</taxon>
        <taxon>Blastomyces</taxon>
    </lineage>
</organism>
<dbReference type="GeneID" id="42528201"/>
<dbReference type="RefSeq" id="XP_031579940.1">
    <property type="nucleotide sequence ID" value="XM_031722914.1"/>
</dbReference>
<dbReference type="Proteomes" id="UP000002038">
    <property type="component" value="Unassembled WGS sequence"/>
</dbReference>
<sequence length="132" mass="14428">MVESKPKVEELLNAPKHQGAKSGVWGAGTSIPSSSNYCTPYSVVPAVIHAQHRCLFFFLRSKIKICKLASLSKGLLANKTSMRRRAANKKVRSKAGKDVAVWNQGLCLEVVVDQASWSQNKVARLGATLHCH</sequence>
<protein>
    <submittedName>
        <fullName evidence="1">Uncharacterized protein</fullName>
    </submittedName>
</protein>
<accession>A0A179UUW3</accession>
<evidence type="ECO:0000313" key="2">
    <source>
        <dbReference type="Proteomes" id="UP000002038"/>
    </source>
</evidence>
<name>A0A179UUW3_BLAGS</name>
<gene>
    <name evidence="1" type="ORF">BDBG_07035</name>
</gene>
<keyword evidence="2" id="KW-1185">Reference proteome</keyword>
<dbReference type="KEGG" id="bgh:BDBG_07035"/>